<dbReference type="Gene3D" id="3.40.30.10">
    <property type="entry name" value="Glutaredoxin"/>
    <property type="match status" value="1"/>
</dbReference>
<evidence type="ECO:0000313" key="5">
    <source>
        <dbReference type="Proteomes" id="UP001589788"/>
    </source>
</evidence>
<keyword evidence="5" id="KW-1185">Reference proteome</keyword>
<evidence type="ECO:0000313" key="4">
    <source>
        <dbReference type="EMBL" id="MFC0081536.1"/>
    </source>
</evidence>
<evidence type="ECO:0000259" key="3">
    <source>
        <dbReference type="PROSITE" id="PS51352"/>
    </source>
</evidence>
<feature type="region of interest" description="Disordered" evidence="1">
    <location>
        <begin position="1"/>
        <end position="23"/>
    </location>
</feature>
<evidence type="ECO:0000256" key="2">
    <source>
        <dbReference type="SAM" id="Phobius"/>
    </source>
</evidence>
<dbReference type="RefSeq" id="WP_377788805.1">
    <property type="nucleotide sequence ID" value="NZ_JBHLYQ010000036.1"/>
</dbReference>
<protein>
    <recommendedName>
        <fullName evidence="3">Thioredoxin domain-containing protein</fullName>
    </recommendedName>
</protein>
<feature type="compositionally biased region" description="Low complexity" evidence="1">
    <location>
        <begin position="69"/>
        <end position="80"/>
    </location>
</feature>
<dbReference type="InterPro" id="IPR036249">
    <property type="entry name" value="Thioredoxin-like_sf"/>
</dbReference>
<gene>
    <name evidence="4" type="ORF">ACFFRE_05160</name>
</gene>
<name>A0ABV6C3X0_9ACTN</name>
<reference evidence="4 5" key="1">
    <citation type="submission" date="2024-09" db="EMBL/GenBank/DDBJ databases">
        <authorList>
            <person name="Sun Q."/>
            <person name="Mori K."/>
        </authorList>
    </citation>
    <scope>NUCLEOTIDE SEQUENCE [LARGE SCALE GENOMIC DNA]</scope>
    <source>
        <strain evidence="4 5">JCM 15389</strain>
    </source>
</reference>
<dbReference type="Proteomes" id="UP001589788">
    <property type="component" value="Unassembled WGS sequence"/>
</dbReference>
<keyword evidence="2" id="KW-0812">Transmembrane</keyword>
<dbReference type="InterPro" id="IPR013766">
    <property type="entry name" value="Thioredoxin_domain"/>
</dbReference>
<proteinExistence type="predicted"/>
<organism evidence="4 5">
    <name type="scientific">Aciditerrimonas ferrireducens</name>
    <dbReference type="NCBI Taxonomy" id="667306"/>
    <lineage>
        <taxon>Bacteria</taxon>
        <taxon>Bacillati</taxon>
        <taxon>Actinomycetota</taxon>
        <taxon>Acidimicrobiia</taxon>
        <taxon>Acidimicrobiales</taxon>
        <taxon>Acidimicrobiaceae</taxon>
        <taxon>Aciditerrimonas</taxon>
    </lineage>
</organism>
<dbReference type="EMBL" id="JBHLYQ010000036">
    <property type="protein sequence ID" value="MFC0081536.1"/>
    <property type="molecule type" value="Genomic_DNA"/>
</dbReference>
<keyword evidence="2" id="KW-0472">Membrane</keyword>
<comment type="caution">
    <text evidence="4">The sequence shown here is derived from an EMBL/GenBank/DDBJ whole genome shotgun (WGS) entry which is preliminary data.</text>
</comment>
<feature type="transmembrane region" description="Helical" evidence="2">
    <location>
        <begin position="32"/>
        <end position="53"/>
    </location>
</feature>
<feature type="region of interest" description="Disordered" evidence="1">
    <location>
        <begin position="69"/>
        <end position="90"/>
    </location>
</feature>
<dbReference type="SUPFAM" id="SSF52833">
    <property type="entry name" value="Thioredoxin-like"/>
    <property type="match status" value="1"/>
</dbReference>
<sequence length="230" mass="23961">MTVPDPRLSTPERPQPARPTPDRLAARRARRLTLLGVLAVALLGTVLVLHLTAHPAPANASQTVVPGVATTTNPPGAPTGSVAPSAPYTTPQGTTQTLAAYQGKPLMVWFVAGGCASCAVSIPTVAHHLAQLRADGIQVLTLGLPEWFAPGHTGLTQLLAFGRAAAGRTVPQPGWAWGMPSTALVRAFDPSGTPDVYYLLGPHGHVRYHNSVPASTITQLLAHAKRLATT</sequence>
<feature type="domain" description="Thioredoxin" evidence="3">
    <location>
        <begin position="77"/>
        <end position="226"/>
    </location>
</feature>
<dbReference type="PROSITE" id="PS51352">
    <property type="entry name" value="THIOREDOXIN_2"/>
    <property type="match status" value="1"/>
</dbReference>
<accession>A0ABV6C3X0</accession>
<keyword evidence="2" id="KW-1133">Transmembrane helix</keyword>
<evidence type="ECO:0000256" key="1">
    <source>
        <dbReference type="SAM" id="MobiDB-lite"/>
    </source>
</evidence>